<feature type="transmembrane region" description="Helical" evidence="3">
    <location>
        <begin position="137"/>
        <end position="155"/>
    </location>
</feature>
<dbReference type="STRING" id="44252.DJ90_3338"/>
<feature type="compositionally biased region" description="Basic residues" evidence="2">
    <location>
        <begin position="408"/>
        <end position="418"/>
    </location>
</feature>
<protein>
    <submittedName>
        <fullName evidence="4">Major Facilitator Superfamily protein</fullName>
    </submittedName>
</protein>
<dbReference type="PANTHER" id="PTHR23526">
    <property type="entry name" value="INTEGRAL MEMBRANE TRANSPORT PROTEIN-RELATED"/>
    <property type="match status" value="1"/>
</dbReference>
<dbReference type="Pfam" id="PF07690">
    <property type="entry name" value="MFS_1"/>
    <property type="match status" value="1"/>
</dbReference>
<keyword evidence="3" id="KW-0472">Membrane</keyword>
<dbReference type="OrthoDB" id="2086294at2"/>
<accession>A0A090ZCQ8</accession>
<proteinExistence type="predicted"/>
<dbReference type="PANTHER" id="PTHR23526:SF2">
    <property type="entry name" value="MAJOR FACILITATOR SUPERFAMILY (MFS) PROFILE DOMAIN-CONTAINING PROTEIN"/>
    <property type="match status" value="1"/>
</dbReference>
<dbReference type="Proteomes" id="UP000029278">
    <property type="component" value="Unassembled WGS sequence"/>
</dbReference>
<keyword evidence="3" id="KW-0812">Transmembrane</keyword>
<comment type="caution">
    <text evidence="4">The sequence shown here is derived from an EMBL/GenBank/DDBJ whole genome shotgun (WGS) entry which is preliminary data.</text>
</comment>
<feature type="transmembrane region" description="Helical" evidence="3">
    <location>
        <begin position="350"/>
        <end position="368"/>
    </location>
</feature>
<dbReference type="PATRIC" id="fig|44252.3.peg.3466"/>
<feature type="transmembrane region" description="Helical" evidence="3">
    <location>
        <begin position="12"/>
        <end position="38"/>
    </location>
</feature>
<feature type="transmembrane region" description="Helical" evidence="3">
    <location>
        <begin position="76"/>
        <end position="96"/>
    </location>
</feature>
<evidence type="ECO:0000313" key="5">
    <source>
        <dbReference type="Proteomes" id="UP000029278"/>
    </source>
</evidence>
<feature type="transmembrane region" description="Helical" evidence="3">
    <location>
        <begin position="249"/>
        <end position="268"/>
    </location>
</feature>
<keyword evidence="3" id="KW-1133">Transmembrane helix</keyword>
<sequence length="418" mass="46891">MSKHRKSLNGQSILLLAVNGLFVLAGALSGTFLNVYIWKVKQDFSLIGWFTFSQQLALGLAFWIAGKWVKERDKMFFLRLGIIVSGLFYLLVLWAGKHTVDYIWPLGLLFGAGSGLFWLAFNVVYFEVTDVKTRDLFNGWVGVLGSVIGIFGPWVSGWLISVKHGEAGYRLIFTISLVVYGLGILLSFWLKKRQRGGPYDWLAPVRKLRHDSPWRQAAPASAAHGLREGVFTFITNLLVFISTSAEWRIGQFSFVTSLVSLVSYWAVGKWLKLKFRYYGMLIGAVLITLVIGPLLWKVSYGTLMFMGIGTSLFLPLYLIPVVSSVFDLIGNSPESVERRVELVVLRELSITVGRMAGTLLFIVIYSLYPQMSTVTWLMFGLGAAPILSWLALRKQLKKAPSPSDPDSRRKKTVRAVRA</sequence>
<dbReference type="Gene3D" id="1.20.1250.20">
    <property type="entry name" value="MFS general substrate transporter like domains"/>
    <property type="match status" value="1"/>
</dbReference>
<dbReference type="GO" id="GO:0022857">
    <property type="term" value="F:transmembrane transporter activity"/>
    <property type="evidence" value="ECO:0007669"/>
    <property type="project" value="InterPro"/>
</dbReference>
<dbReference type="GeneID" id="77008761"/>
<dbReference type="EMBL" id="JMQA01000030">
    <property type="protein sequence ID" value="KFN08005.1"/>
    <property type="molecule type" value="Genomic_DNA"/>
</dbReference>
<feature type="transmembrane region" description="Helical" evidence="3">
    <location>
        <begin position="374"/>
        <end position="392"/>
    </location>
</feature>
<evidence type="ECO:0000256" key="1">
    <source>
        <dbReference type="ARBA" id="ARBA00004651"/>
    </source>
</evidence>
<gene>
    <name evidence="4" type="ORF">DJ90_3338</name>
</gene>
<feature type="transmembrane region" description="Helical" evidence="3">
    <location>
        <begin position="167"/>
        <end position="190"/>
    </location>
</feature>
<evidence type="ECO:0000256" key="2">
    <source>
        <dbReference type="SAM" id="MobiDB-lite"/>
    </source>
</evidence>
<dbReference type="GO" id="GO:0005886">
    <property type="term" value="C:plasma membrane"/>
    <property type="evidence" value="ECO:0007669"/>
    <property type="project" value="UniProtKB-SubCell"/>
</dbReference>
<feature type="transmembrane region" description="Helical" evidence="3">
    <location>
        <begin position="44"/>
        <end position="64"/>
    </location>
</feature>
<organism evidence="4 5">
    <name type="scientific">Paenibacillus macerans</name>
    <name type="common">Bacillus macerans</name>
    <dbReference type="NCBI Taxonomy" id="44252"/>
    <lineage>
        <taxon>Bacteria</taxon>
        <taxon>Bacillati</taxon>
        <taxon>Bacillota</taxon>
        <taxon>Bacilli</taxon>
        <taxon>Bacillales</taxon>
        <taxon>Paenibacillaceae</taxon>
        <taxon>Paenibacillus</taxon>
    </lineage>
</organism>
<dbReference type="SUPFAM" id="SSF103473">
    <property type="entry name" value="MFS general substrate transporter"/>
    <property type="match status" value="1"/>
</dbReference>
<name>A0A090ZCQ8_PAEMA</name>
<dbReference type="InterPro" id="IPR036259">
    <property type="entry name" value="MFS_trans_sf"/>
</dbReference>
<feature type="transmembrane region" description="Helical" evidence="3">
    <location>
        <begin position="102"/>
        <end position="125"/>
    </location>
</feature>
<evidence type="ECO:0000256" key="3">
    <source>
        <dbReference type="SAM" id="Phobius"/>
    </source>
</evidence>
<dbReference type="HOGENOM" id="CLU_054389_0_0_9"/>
<dbReference type="AlphaFoldDB" id="A0A090ZCQ8"/>
<keyword evidence="5" id="KW-1185">Reference proteome</keyword>
<dbReference type="InterPro" id="IPR011701">
    <property type="entry name" value="MFS"/>
</dbReference>
<dbReference type="RefSeq" id="WP_051985634.1">
    <property type="nucleotide sequence ID" value="NZ_BGML01000001.1"/>
</dbReference>
<comment type="subcellular location">
    <subcellularLocation>
        <location evidence="1">Cell membrane</location>
        <topology evidence="1">Multi-pass membrane protein</topology>
    </subcellularLocation>
</comment>
<evidence type="ECO:0000313" key="4">
    <source>
        <dbReference type="EMBL" id="KFN08005.1"/>
    </source>
</evidence>
<feature type="transmembrane region" description="Helical" evidence="3">
    <location>
        <begin position="275"/>
        <end position="296"/>
    </location>
</feature>
<reference evidence="4 5" key="1">
    <citation type="submission" date="2014-04" db="EMBL/GenBank/DDBJ databases">
        <authorList>
            <person name="Bishop-Lilly K.A."/>
            <person name="Broomall S.M."/>
            <person name="Chain P.S."/>
            <person name="Chertkov O."/>
            <person name="Coyne S.R."/>
            <person name="Daligault H.E."/>
            <person name="Davenport K.W."/>
            <person name="Erkkila T."/>
            <person name="Frey K.G."/>
            <person name="Gibbons H.S."/>
            <person name="Gu W."/>
            <person name="Jaissle J."/>
            <person name="Johnson S.L."/>
            <person name="Koroleva G.I."/>
            <person name="Ladner J.T."/>
            <person name="Lo C.-C."/>
            <person name="Minogue T.D."/>
            <person name="Munk C."/>
            <person name="Palacios G.F."/>
            <person name="Redden C.L."/>
            <person name="Rosenzweig C.N."/>
            <person name="Scholz M.B."/>
            <person name="Teshima H."/>
            <person name="Xu Y."/>
        </authorList>
    </citation>
    <scope>NUCLEOTIDE SEQUENCE [LARGE SCALE GENOMIC DNA]</scope>
    <source>
        <strain evidence="4 5">8244</strain>
    </source>
</reference>
<dbReference type="InterPro" id="IPR052528">
    <property type="entry name" value="Sugar_transport-like"/>
</dbReference>
<feature type="transmembrane region" description="Helical" evidence="3">
    <location>
        <begin position="302"/>
        <end position="329"/>
    </location>
</feature>
<feature type="region of interest" description="Disordered" evidence="2">
    <location>
        <begin position="398"/>
        <end position="418"/>
    </location>
</feature>
<dbReference type="CDD" id="cd06174">
    <property type="entry name" value="MFS"/>
    <property type="match status" value="1"/>
</dbReference>